<proteinExistence type="predicted"/>
<accession>A0A7Z0ER42</accession>
<dbReference type="EMBL" id="JACCFS010000001">
    <property type="protein sequence ID" value="NYJ36740.1"/>
    <property type="molecule type" value="Genomic_DNA"/>
</dbReference>
<dbReference type="PROSITE" id="PS50977">
    <property type="entry name" value="HTH_TETR_2"/>
    <property type="match status" value="1"/>
</dbReference>
<reference evidence="6 7" key="1">
    <citation type="submission" date="2020-07" db="EMBL/GenBank/DDBJ databases">
        <title>Sequencing the genomes of 1000 actinobacteria strains.</title>
        <authorList>
            <person name="Klenk H.-P."/>
        </authorList>
    </citation>
    <scope>NUCLEOTIDE SEQUENCE [LARGE SCALE GENOMIC DNA]</scope>
    <source>
        <strain evidence="6 7">DSM 44442</strain>
    </source>
</reference>
<dbReference type="GO" id="GO:0003700">
    <property type="term" value="F:DNA-binding transcription factor activity"/>
    <property type="evidence" value="ECO:0007669"/>
    <property type="project" value="TreeGrafter"/>
</dbReference>
<name>A0A7Z0ER42_9ACTN</name>
<dbReference type="InterPro" id="IPR009057">
    <property type="entry name" value="Homeodomain-like_sf"/>
</dbReference>
<comment type="caution">
    <text evidence="6">The sequence shown here is derived from an EMBL/GenBank/DDBJ whole genome shotgun (WGS) entry which is preliminary data.</text>
</comment>
<evidence type="ECO:0000256" key="1">
    <source>
        <dbReference type="ARBA" id="ARBA00023015"/>
    </source>
</evidence>
<keyword evidence="1" id="KW-0805">Transcription regulation</keyword>
<dbReference type="PANTHER" id="PTHR30055">
    <property type="entry name" value="HTH-TYPE TRANSCRIPTIONAL REGULATOR RUTR"/>
    <property type="match status" value="1"/>
</dbReference>
<keyword evidence="2 4" id="KW-0238">DNA-binding</keyword>
<dbReference type="SUPFAM" id="SSF46689">
    <property type="entry name" value="Homeodomain-like"/>
    <property type="match status" value="1"/>
</dbReference>
<protein>
    <submittedName>
        <fullName evidence="6">AcrR family transcriptional regulator</fullName>
    </submittedName>
</protein>
<dbReference type="InterPro" id="IPR001647">
    <property type="entry name" value="HTH_TetR"/>
</dbReference>
<dbReference type="Proteomes" id="UP000572051">
    <property type="component" value="Unassembled WGS sequence"/>
</dbReference>
<evidence type="ECO:0000313" key="7">
    <source>
        <dbReference type="Proteomes" id="UP000572051"/>
    </source>
</evidence>
<evidence type="ECO:0000256" key="4">
    <source>
        <dbReference type="PROSITE-ProRule" id="PRU00335"/>
    </source>
</evidence>
<feature type="domain" description="HTH tetR-type" evidence="5">
    <location>
        <begin position="11"/>
        <end position="71"/>
    </location>
</feature>
<dbReference type="SUPFAM" id="SSF48498">
    <property type="entry name" value="Tetracyclin repressor-like, C-terminal domain"/>
    <property type="match status" value="1"/>
</dbReference>
<dbReference type="Pfam" id="PF00440">
    <property type="entry name" value="TetR_N"/>
    <property type="match status" value="1"/>
</dbReference>
<dbReference type="Pfam" id="PF16859">
    <property type="entry name" value="TetR_C_11"/>
    <property type="match status" value="1"/>
</dbReference>
<dbReference type="Gene3D" id="1.10.357.10">
    <property type="entry name" value="Tetracycline Repressor, domain 2"/>
    <property type="match status" value="1"/>
</dbReference>
<evidence type="ECO:0000259" key="5">
    <source>
        <dbReference type="PROSITE" id="PS50977"/>
    </source>
</evidence>
<dbReference type="InterPro" id="IPR036271">
    <property type="entry name" value="Tet_transcr_reg_TetR-rel_C_sf"/>
</dbReference>
<evidence type="ECO:0000313" key="6">
    <source>
        <dbReference type="EMBL" id="NYJ36740.1"/>
    </source>
</evidence>
<dbReference type="AlphaFoldDB" id="A0A7Z0ER42"/>
<dbReference type="InterPro" id="IPR011075">
    <property type="entry name" value="TetR_C"/>
</dbReference>
<organism evidence="6 7">
    <name type="scientific">Nocardiopsis aegyptia</name>
    <dbReference type="NCBI Taxonomy" id="220378"/>
    <lineage>
        <taxon>Bacteria</taxon>
        <taxon>Bacillati</taxon>
        <taxon>Actinomycetota</taxon>
        <taxon>Actinomycetes</taxon>
        <taxon>Streptosporangiales</taxon>
        <taxon>Nocardiopsidaceae</taxon>
        <taxon>Nocardiopsis</taxon>
    </lineage>
</organism>
<feature type="DNA-binding region" description="H-T-H motif" evidence="4">
    <location>
        <begin position="34"/>
        <end position="53"/>
    </location>
</feature>
<evidence type="ECO:0000256" key="2">
    <source>
        <dbReference type="ARBA" id="ARBA00023125"/>
    </source>
</evidence>
<sequence>MPSKPTRRRGQALVDAIHDAVLREAAENGVARLTMEGVARRAGTAKTSLYRRWSTPEDILMEALHSAYPQEAPSAAADDLRGDLVAALMLFHGLMGQEPLGPVMLSCVAEASYRPEFNERLWREVYGPRGGRFTATVLRHYADRGRIDPARVTPVTVDIGEAMMVKYTLDQLEPPSPDYVERIVDEVLLPALGRDPR</sequence>
<dbReference type="InterPro" id="IPR050109">
    <property type="entry name" value="HTH-type_TetR-like_transc_reg"/>
</dbReference>
<dbReference type="PANTHER" id="PTHR30055:SF148">
    <property type="entry name" value="TETR-FAMILY TRANSCRIPTIONAL REGULATOR"/>
    <property type="match status" value="1"/>
</dbReference>
<keyword evidence="7" id="KW-1185">Reference proteome</keyword>
<evidence type="ECO:0000256" key="3">
    <source>
        <dbReference type="ARBA" id="ARBA00023163"/>
    </source>
</evidence>
<keyword evidence="3" id="KW-0804">Transcription</keyword>
<dbReference type="GO" id="GO:0000976">
    <property type="term" value="F:transcription cis-regulatory region binding"/>
    <property type="evidence" value="ECO:0007669"/>
    <property type="project" value="TreeGrafter"/>
</dbReference>
<dbReference type="Gene3D" id="1.10.10.60">
    <property type="entry name" value="Homeodomain-like"/>
    <property type="match status" value="1"/>
</dbReference>
<gene>
    <name evidence="6" type="ORF">HNR10_004621</name>
</gene>